<comment type="caution">
    <text evidence="1">The sequence shown here is derived from an EMBL/GenBank/DDBJ whole genome shotgun (WGS) entry which is preliminary data.</text>
</comment>
<name>A0A4V6NAY5_9BACT</name>
<dbReference type="EMBL" id="SJZI01000044">
    <property type="protein sequence ID" value="TCJ13592.1"/>
    <property type="molecule type" value="Genomic_DNA"/>
</dbReference>
<gene>
    <name evidence="1" type="ORF">EPD60_12400</name>
</gene>
<reference evidence="1 2" key="1">
    <citation type="submission" date="2019-03" db="EMBL/GenBank/DDBJ databases">
        <authorList>
            <person name="Kim M.K.M."/>
        </authorList>
    </citation>
    <scope>NUCLEOTIDE SEQUENCE [LARGE SCALE GENOMIC DNA]</scope>
    <source>
        <strain evidence="1 2">17J68-12</strain>
    </source>
</reference>
<accession>A0A4V6NAY5</accession>
<organism evidence="1 2">
    <name type="scientific">Flaviaesturariibacter flavus</name>
    <dbReference type="NCBI Taxonomy" id="2502780"/>
    <lineage>
        <taxon>Bacteria</taxon>
        <taxon>Pseudomonadati</taxon>
        <taxon>Bacteroidota</taxon>
        <taxon>Chitinophagia</taxon>
        <taxon>Chitinophagales</taxon>
        <taxon>Chitinophagaceae</taxon>
        <taxon>Flaviaestuariibacter</taxon>
    </lineage>
</organism>
<dbReference type="OrthoDB" id="668586at2"/>
<proteinExistence type="predicted"/>
<evidence type="ECO:0000313" key="1">
    <source>
        <dbReference type="EMBL" id="TCJ13592.1"/>
    </source>
</evidence>
<dbReference type="RefSeq" id="WP_131449793.1">
    <property type="nucleotide sequence ID" value="NZ_SJZI01000044.1"/>
</dbReference>
<protein>
    <submittedName>
        <fullName evidence="1">Uncharacterized protein</fullName>
    </submittedName>
</protein>
<evidence type="ECO:0000313" key="2">
    <source>
        <dbReference type="Proteomes" id="UP000295334"/>
    </source>
</evidence>
<dbReference type="Proteomes" id="UP000295334">
    <property type="component" value="Unassembled WGS sequence"/>
</dbReference>
<dbReference type="AlphaFoldDB" id="A0A4V6NAY5"/>
<sequence>MTQEMYINIWQKYLPVIRIVMKRALAGDQVLKLNVQDFERLGLTRKAGYKFSLGVSNGKLTNVIVDFPFAAALGQVLVEDETVRTISANCAYTLSLSPRFELSVSRVALNEDAPVSDSNA</sequence>
<keyword evidence="2" id="KW-1185">Reference proteome</keyword>